<organism evidence="2 3">
    <name type="scientific">Cryobacterium algoritolerans</name>
    <dbReference type="NCBI Taxonomy" id="1259184"/>
    <lineage>
        <taxon>Bacteria</taxon>
        <taxon>Bacillati</taxon>
        <taxon>Actinomycetota</taxon>
        <taxon>Actinomycetes</taxon>
        <taxon>Micrococcales</taxon>
        <taxon>Microbacteriaceae</taxon>
        <taxon>Cryobacterium</taxon>
    </lineage>
</organism>
<feature type="transmembrane region" description="Helical" evidence="1">
    <location>
        <begin position="15"/>
        <end position="39"/>
    </location>
</feature>
<evidence type="ECO:0000313" key="3">
    <source>
        <dbReference type="Proteomes" id="UP000298412"/>
    </source>
</evidence>
<evidence type="ECO:0000256" key="1">
    <source>
        <dbReference type="SAM" id="Phobius"/>
    </source>
</evidence>
<keyword evidence="1" id="KW-0472">Membrane</keyword>
<keyword evidence="1" id="KW-1133">Transmembrane helix</keyword>
<dbReference type="AlphaFoldDB" id="A0A4R8WXA4"/>
<sequence>MTESELVNLWIRTRWHIIVSQVAPTFLLTALVGFLALGLATADPSVRVAAAGVLLASGVLGALVQINAANEALAVIADLRAIGGMSAVTRRILSAAPWVNVVRFVTPAVFVVVYVALLIALFVG</sequence>
<dbReference type="EMBL" id="SOFP01000008">
    <property type="protein sequence ID" value="TFC20808.1"/>
    <property type="molecule type" value="Genomic_DNA"/>
</dbReference>
<evidence type="ECO:0008006" key="4">
    <source>
        <dbReference type="Google" id="ProtNLM"/>
    </source>
</evidence>
<comment type="caution">
    <text evidence="2">The sequence shown here is derived from an EMBL/GenBank/DDBJ whole genome shotgun (WGS) entry which is preliminary data.</text>
</comment>
<accession>A0A4R8WXA4</accession>
<dbReference type="OrthoDB" id="5193693at2"/>
<feature type="transmembrane region" description="Helical" evidence="1">
    <location>
        <begin position="46"/>
        <end position="66"/>
    </location>
</feature>
<keyword evidence="1" id="KW-0812">Transmembrane</keyword>
<keyword evidence="3" id="KW-1185">Reference proteome</keyword>
<proteinExistence type="predicted"/>
<dbReference type="Proteomes" id="UP000298412">
    <property type="component" value="Unassembled WGS sequence"/>
</dbReference>
<dbReference type="RefSeq" id="WP_134564775.1">
    <property type="nucleotide sequence ID" value="NZ_SOFP01000008.1"/>
</dbReference>
<protein>
    <recommendedName>
        <fullName evidence="4">ABC transporter permease</fullName>
    </recommendedName>
</protein>
<reference evidence="2 3" key="1">
    <citation type="submission" date="2019-03" db="EMBL/GenBank/DDBJ databases">
        <title>Genomics of glacier-inhabiting Cryobacterium strains.</title>
        <authorList>
            <person name="Liu Q."/>
            <person name="Xin Y.-H."/>
        </authorList>
    </citation>
    <scope>NUCLEOTIDE SEQUENCE [LARGE SCALE GENOMIC DNA]</scope>
    <source>
        <strain evidence="2 3">MDT1-3</strain>
    </source>
</reference>
<gene>
    <name evidence="2" type="ORF">E3O19_01040</name>
</gene>
<evidence type="ECO:0000313" key="2">
    <source>
        <dbReference type="EMBL" id="TFC20808.1"/>
    </source>
</evidence>
<name>A0A4R8WXA4_9MICO</name>
<feature type="transmembrane region" description="Helical" evidence="1">
    <location>
        <begin position="101"/>
        <end position="123"/>
    </location>
</feature>